<dbReference type="GeneID" id="93357886"/>
<protein>
    <submittedName>
        <fullName evidence="1">Uncharacterized protein</fullName>
    </submittedName>
</protein>
<dbReference type="NCBIfam" id="NF045770">
    <property type="entry name" value="MPN403_MG284_C"/>
    <property type="match status" value="1"/>
</dbReference>
<dbReference type="Proteomes" id="UP000007065">
    <property type="component" value="Chromosome"/>
</dbReference>
<accession>A5IXQ9</accession>
<dbReference type="AlphaFoldDB" id="A5IXQ9"/>
<evidence type="ECO:0000313" key="2">
    <source>
        <dbReference type="Proteomes" id="UP000007065"/>
    </source>
</evidence>
<name>A5IXQ9_MYCAP</name>
<evidence type="ECO:0000313" key="1">
    <source>
        <dbReference type="EMBL" id="CAL58818.1"/>
    </source>
</evidence>
<dbReference type="STRING" id="347257.MAG1200"/>
<keyword evidence="2" id="KW-1185">Reference proteome</keyword>
<proteinExistence type="predicted"/>
<dbReference type="EMBL" id="CU179680">
    <property type="protein sequence ID" value="CAL58818.1"/>
    <property type="molecule type" value="Genomic_DNA"/>
</dbReference>
<dbReference type="InterPro" id="IPR058231">
    <property type="entry name" value="MG284-like_C"/>
</dbReference>
<dbReference type="HOGENOM" id="CLU_149298_0_0_14"/>
<reference evidence="2" key="1">
    <citation type="journal article" date="2007" name="PLoS Genet.">
        <title>Being pathogenic, plastic, and sexual while living with a nearly minimal bacterial genome.</title>
        <authorList>
            <person name="Sirand-Pugnet P."/>
            <person name="Lartigue C."/>
            <person name="Marenda M."/>
            <person name="Jacob D."/>
            <person name="Barre A."/>
            <person name="Barbe V."/>
            <person name="Schenowitz C."/>
            <person name="Mangenot S."/>
            <person name="Couloux A."/>
            <person name="Segurens B."/>
            <person name="de Daruvar A."/>
            <person name="Blanchard A."/>
            <person name="Citti C."/>
        </authorList>
    </citation>
    <scope>NUCLEOTIDE SEQUENCE [LARGE SCALE GENOMIC DNA]</scope>
    <source>
        <strain evidence="2">PG2</strain>
    </source>
</reference>
<organism evidence="1 2">
    <name type="scientific">Mycoplasmopsis agalactiae (strain NCTC 10123 / CIP 59.7 / PG2)</name>
    <name type="common">Mycoplasma agalactiae</name>
    <dbReference type="NCBI Taxonomy" id="347257"/>
    <lineage>
        <taxon>Bacteria</taxon>
        <taxon>Bacillati</taxon>
        <taxon>Mycoplasmatota</taxon>
        <taxon>Mycoplasmoidales</taxon>
        <taxon>Metamycoplasmataceae</taxon>
        <taxon>Mycoplasmopsis</taxon>
    </lineage>
</organism>
<sequence length="145" mass="17837">MINNISLHNVLNYAMSDLEKYKFVATICRIEKARAKLDERSNLLYSDRNKIHHRSRTFFSDKFNRALECLEDNYKHLITKEFLEKENNYWYEEFYSKTTYYKYRKKAVDEFFSLLFRQRSYDYLARKQESFFSCFSFSKHNKKGT</sequence>
<gene>
    <name evidence="1" type="ordered locus">MAG1200</name>
</gene>
<dbReference type="RefSeq" id="WP_011949300.1">
    <property type="nucleotide sequence ID" value="NC_009497.1"/>
</dbReference>
<dbReference type="KEGG" id="maa:MAG1200"/>